<evidence type="ECO:0000256" key="1">
    <source>
        <dbReference type="ARBA" id="ARBA00004651"/>
    </source>
</evidence>
<keyword evidence="3 6" id="KW-0812">Transmembrane</keyword>
<evidence type="ECO:0000256" key="6">
    <source>
        <dbReference type="SAM" id="Phobius"/>
    </source>
</evidence>
<feature type="transmembrane region" description="Helical" evidence="6">
    <location>
        <begin position="309"/>
        <end position="334"/>
    </location>
</feature>
<keyword evidence="9" id="KW-1185">Reference proteome</keyword>
<evidence type="ECO:0000313" key="9">
    <source>
        <dbReference type="Proteomes" id="UP000001564"/>
    </source>
</evidence>
<keyword evidence="4 6" id="KW-1133">Transmembrane helix</keyword>
<dbReference type="EMBL" id="AM711867">
    <property type="protein sequence ID" value="CAN00961.1"/>
    <property type="molecule type" value="Genomic_DNA"/>
</dbReference>
<dbReference type="PANTHER" id="PTHR35007:SF3">
    <property type="entry name" value="POSSIBLE CONSERVED ALANINE RICH MEMBRANE PROTEIN"/>
    <property type="match status" value="1"/>
</dbReference>
<proteinExistence type="predicted"/>
<accession>A5CPG3</accession>
<evidence type="ECO:0000256" key="2">
    <source>
        <dbReference type="ARBA" id="ARBA00022475"/>
    </source>
</evidence>
<evidence type="ECO:0000313" key="8">
    <source>
        <dbReference type="EMBL" id="CAN00961.1"/>
    </source>
</evidence>
<name>A5CPG3_CLAM3</name>
<dbReference type="GeneID" id="92946886"/>
<keyword evidence="2" id="KW-1003">Cell membrane</keyword>
<sequence length="341" mass="35201">MIRRAHPVRPGLRRRLHPRLRGSRDEAVVEEAEEVAAFVRRLAVLLGAGLHLERAWSQLAPPGGRARRGERAVPALVRRVAAGAGSAPLADRVVAAATAVEAAGGGTARSWCALAAGLEVADRTGAPLARSLDRLADSLVDIVRVRRDAGTALAGPVATSRTVLLMPGAGLLLAAGLGFDPLRVLVTTVPGLVCLVVGSSLVAIGWRWNRRLVSRALPREPAPGLVLDLVAMAMSGGASVPRAVAVVRRACERAGLRAGDDLDAVGSVVDAAARTGAPVAVLLGSEAERIRRDAATWAERAAARLAARLMLPLGVCILPAFLAVGVVPMLLAVVSSTLGRG</sequence>
<evidence type="ECO:0000256" key="4">
    <source>
        <dbReference type="ARBA" id="ARBA00022989"/>
    </source>
</evidence>
<organism evidence="8 9">
    <name type="scientific">Clavibacter michiganensis subsp. michiganensis (strain NCPPB 382)</name>
    <dbReference type="NCBI Taxonomy" id="443906"/>
    <lineage>
        <taxon>Bacteria</taxon>
        <taxon>Bacillati</taxon>
        <taxon>Actinomycetota</taxon>
        <taxon>Actinomycetes</taxon>
        <taxon>Micrococcales</taxon>
        <taxon>Microbacteriaceae</taxon>
        <taxon>Clavibacter</taxon>
    </lineage>
</organism>
<dbReference type="Pfam" id="PF00482">
    <property type="entry name" value="T2SSF"/>
    <property type="match status" value="1"/>
</dbReference>
<evidence type="ECO:0000259" key="7">
    <source>
        <dbReference type="Pfam" id="PF00482"/>
    </source>
</evidence>
<dbReference type="KEGG" id="cmi:CMM_0924"/>
<dbReference type="AlphaFoldDB" id="A5CPG3"/>
<dbReference type="RefSeq" id="WP_012037609.1">
    <property type="nucleotide sequence ID" value="NC_009480.1"/>
</dbReference>
<dbReference type="Proteomes" id="UP000001564">
    <property type="component" value="Chromosome"/>
</dbReference>
<feature type="transmembrane region" description="Helical" evidence="6">
    <location>
        <begin position="162"/>
        <end position="179"/>
    </location>
</feature>
<reference evidence="8 9" key="1">
    <citation type="journal article" date="2008" name="J. Bacteriol.">
        <title>The genome sequence of the tomato-pathogenic actinomycete Clavibacter michiganensis subsp. michiganensis NCPPB382 reveals a large island involved in pathogenicity.</title>
        <authorList>
            <person name="Gartemann K.H."/>
            <person name="Abt B."/>
            <person name="Bekel T."/>
            <person name="Burger A."/>
            <person name="Engemann J."/>
            <person name="Flugel M."/>
            <person name="Gaigalat L."/>
            <person name="Goesmann A."/>
            <person name="Grafen I."/>
            <person name="Kalinowski J."/>
            <person name="Kaup O."/>
            <person name="Kirchner O."/>
            <person name="Krause L."/>
            <person name="Linke B."/>
            <person name="McHardy A."/>
            <person name="Meyer F."/>
            <person name="Pohle S."/>
            <person name="Ruckert C."/>
            <person name="Schneiker S."/>
            <person name="Zellermann E.M."/>
            <person name="Puhler A."/>
            <person name="Eichenlaub R."/>
            <person name="Kaiser O."/>
            <person name="Bartels D."/>
        </authorList>
    </citation>
    <scope>NUCLEOTIDE SEQUENCE [LARGE SCALE GENOMIC DNA]</scope>
    <source>
        <strain evidence="8 9">NCPPB 382</strain>
    </source>
</reference>
<dbReference type="eggNOG" id="COG1459">
    <property type="taxonomic scope" value="Bacteria"/>
</dbReference>
<feature type="transmembrane region" description="Helical" evidence="6">
    <location>
        <begin position="185"/>
        <end position="206"/>
    </location>
</feature>
<dbReference type="PANTHER" id="PTHR35007">
    <property type="entry name" value="INTEGRAL MEMBRANE PROTEIN-RELATED"/>
    <property type="match status" value="1"/>
</dbReference>
<evidence type="ECO:0000256" key="3">
    <source>
        <dbReference type="ARBA" id="ARBA00022692"/>
    </source>
</evidence>
<gene>
    <name evidence="8" type="ordered locus">CMM_0924</name>
</gene>
<evidence type="ECO:0000256" key="5">
    <source>
        <dbReference type="ARBA" id="ARBA00023136"/>
    </source>
</evidence>
<feature type="domain" description="Type II secretion system protein GspF" evidence="7">
    <location>
        <begin position="224"/>
        <end position="326"/>
    </location>
</feature>
<protein>
    <submittedName>
        <fullName evidence="8">Conserved membrane protein</fullName>
    </submittedName>
</protein>
<comment type="subcellular location">
    <subcellularLocation>
        <location evidence="1">Cell membrane</location>
        <topology evidence="1">Multi-pass membrane protein</topology>
    </subcellularLocation>
</comment>
<keyword evidence="5 6" id="KW-0472">Membrane</keyword>
<dbReference type="OrthoDB" id="3267562at2"/>
<dbReference type="InterPro" id="IPR018076">
    <property type="entry name" value="T2SS_GspF_dom"/>
</dbReference>
<dbReference type="HOGENOM" id="CLU_053089_1_0_11"/>
<dbReference type="GO" id="GO:0005886">
    <property type="term" value="C:plasma membrane"/>
    <property type="evidence" value="ECO:0007669"/>
    <property type="project" value="UniProtKB-SubCell"/>
</dbReference>